<dbReference type="EMBL" id="CM039438">
    <property type="protein sequence ID" value="KAI4300847.1"/>
    <property type="molecule type" value="Genomic_DNA"/>
</dbReference>
<comment type="caution">
    <text evidence="1">The sequence shown here is derived from an EMBL/GenBank/DDBJ whole genome shotgun (WGS) entry which is preliminary data.</text>
</comment>
<organism evidence="1 2">
    <name type="scientific">Bauhinia variegata</name>
    <name type="common">Purple orchid tree</name>
    <name type="synonym">Phanera variegata</name>
    <dbReference type="NCBI Taxonomy" id="167791"/>
    <lineage>
        <taxon>Eukaryota</taxon>
        <taxon>Viridiplantae</taxon>
        <taxon>Streptophyta</taxon>
        <taxon>Embryophyta</taxon>
        <taxon>Tracheophyta</taxon>
        <taxon>Spermatophyta</taxon>
        <taxon>Magnoliopsida</taxon>
        <taxon>eudicotyledons</taxon>
        <taxon>Gunneridae</taxon>
        <taxon>Pentapetalae</taxon>
        <taxon>rosids</taxon>
        <taxon>fabids</taxon>
        <taxon>Fabales</taxon>
        <taxon>Fabaceae</taxon>
        <taxon>Cercidoideae</taxon>
        <taxon>Cercideae</taxon>
        <taxon>Bauhiniinae</taxon>
        <taxon>Bauhinia</taxon>
    </lineage>
</organism>
<protein>
    <submittedName>
        <fullName evidence="1">Uncharacterized protein</fullName>
    </submittedName>
</protein>
<gene>
    <name evidence="1" type="ORF">L6164_034177</name>
</gene>
<accession>A0ACB9KU19</accession>
<sequence>MAGLQQYNFFPTDLFYPRPQPQPQPQPQPPPANLETSSGKATVPSQKTPSGADRNQPQQQQPTVAWKLPPTLAYKQRRHSLNWVSKKKSKFSFNPLCLLTWAEEEEEENSDSF</sequence>
<reference evidence="1 2" key="1">
    <citation type="journal article" date="2022" name="DNA Res.">
        <title>Chromosomal-level genome assembly of the orchid tree Bauhinia variegata (Leguminosae; Cercidoideae) supports the allotetraploid origin hypothesis of Bauhinia.</title>
        <authorList>
            <person name="Zhong Y."/>
            <person name="Chen Y."/>
            <person name="Zheng D."/>
            <person name="Pang J."/>
            <person name="Liu Y."/>
            <person name="Luo S."/>
            <person name="Meng S."/>
            <person name="Qian L."/>
            <person name="Wei D."/>
            <person name="Dai S."/>
            <person name="Zhou R."/>
        </authorList>
    </citation>
    <scope>NUCLEOTIDE SEQUENCE [LARGE SCALE GENOMIC DNA]</scope>
    <source>
        <strain evidence="1">BV-YZ2020</strain>
    </source>
</reference>
<dbReference type="Proteomes" id="UP000828941">
    <property type="component" value="Chromosome 13"/>
</dbReference>
<name>A0ACB9KU19_BAUVA</name>
<keyword evidence="2" id="KW-1185">Reference proteome</keyword>
<evidence type="ECO:0000313" key="1">
    <source>
        <dbReference type="EMBL" id="KAI4300847.1"/>
    </source>
</evidence>
<proteinExistence type="predicted"/>
<evidence type="ECO:0000313" key="2">
    <source>
        <dbReference type="Proteomes" id="UP000828941"/>
    </source>
</evidence>